<gene>
    <name evidence="1" type="ORF">ACFSXZ_40930</name>
</gene>
<proteinExistence type="predicted"/>
<evidence type="ECO:0000313" key="2">
    <source>
        <dbReference type="Proteomes" id="UP001597417"/>
    </source>
</evidence>
<dbReference type="RefSeq" id="WP_378271936.1">
    <property type="nucleotide sequence ID" value="NZ_JBHUKR010000030.1"/>
</dbReference>
<dbReference type="EMBL" id="JBHUKR010000030">
    <property type="protein sequence ID" value="MFD2422707.1"/>
    <property type="molecule type" value="Genomic_DNA"/>
</dbReference>
<protein>
    <submittedName>
        <fullName evidence="1">Uncharacterized protein</fullName>
    </submittedName>
</protein>
<evidence type="ECO:0000313" key="1">
    <source>
        <dbReference type="EMBL" id="MFD2422707.1"/>
    </source>
</evidence>
<accession>A0ABW5G9D0</accession>
<sequence length="134" mass="14942">MTATMDSVPSDRVEAMDLATNALKYASRAQHEDHNPSHSDWRALHAGVVHSLQHLIELTEVLARQMPHYGSDKILCADNAEQGGNPYRQIIEAACLTSETKHHLERARQAAHRSWAHIRHVDVAADPNLVIAED</sequence>
<reference evidence="2" key="1">
    <citation type="journal article" date="2019" name="Int. J. Syst. Evol. Microbiol.">
        <title>The Global Catalogue of Microorganisms (GCM) 10K type strain sequencing project: providing services to taxonomists for standard genome sequencing and annotation.</title>
        <authorList>
            <consortium name="The Broad Institute Genomics Platform"/>
            <consortium name="The Broad Institute Genome Sequencing Center for Infectious Disease"/>
            <person name="Wu L."/>
            <person name="Ma J."/>
        </authorList>
    </citation>
    <scope>NUCLEOTIDE SEQUENCE [LARGE SCALE GENOMIC DNA]</scope>
    <source>
        <strain evidence="2">CGMCC 4.7645</strain>
    </source>
</reference>
<dbReference type="Proteomes" id="UP001597417">
    <property type="component" value="Unassembled WGS sequence"/>
</dbReference>
<organism evidence="1 2">
    <name type="scientific">Amycolatopsis pigmentata</name>
    <dbReference type="NCBI Taxonomy" id="450801"/>
    <lineage>
        <taxon>Bacteria</taxon>
        <taxon>Bacillati</taxon>
        <taxon>Actinomycetota</taxon>
        <taxon>Actinomycetes</taxon>
        <taxon>Pseudonocardiales</taxon>
        <taxon>Pseudonocardiaceae</taxon>
        <taxon>Amycolatopsis</taxon>
    </lineage>
</organism>
<keyword evidence="2" id="KW-1185">Reference proteome</keyword>
<name>A0ABW5G9D0_9PSEU</name>
<comment type="caution">
    <text evidence="1">The sequence shown here is derived from an EMBL/GenBank/DDBJ whole genome shotgun (WGS) entry which is preliminary data.</text>
</comment>